<dbReference type="STRING" id="667725.A0A0L0F0U3"/>
<proteinExistence type="predicted"/>
<feature type="domain" description="Zn-dependent metallo-hydrolase RNA specificity" evidence="2">
    <location>
        <begin position="52"/>
        <end position="99"/>
    </location>
</feature>
<evidence type="ECO:0000313" key="4">
    <source>
        <dbReference type="EMBL" id="KNC70271.1"/>
    </source>
</evidence>
<dbReference type="GO" id="GO:0004534">
    <property type="term" value="F:5'-3' RNA exonuclease activity"/>
    <property type="evidence" value="ECO:0007669"/>
    <property type="project" value="TreeGrafter"/>
</dbReference>
<dbReference type="InterPro" id="IPR022712">
    <property type="entry name" value="Beta_Casp"/>
</dbReference>
<dbReference type="InterPro" id="IPR050698">
    <property type="entry name" value="MBL"/>
</dbReference>
<evidence type="ECO:0000256" key="1">
    <source>
        <dbReference type="ARBA" id="ARBA00022801"/>
    </source>
</evidence>
<dbReference type="SUPFAM" id="SSF56281">
    <property type="entry name" value="Metallo-hydrolase/oxidoreductase"/>
    <property type="match status" value="1"/>
</dbReference>
<name>A0A0L0F0U3_9EUKA</name>
<gene>
    <name evidence="4" type="ORF">SARC_17205</name>
</gene>
<keyword evidence="5" id="KW-1185">Reference proteome</keyword>
<dbReference type="GO" id="GO:0004521">
    <property type="term" value="F:RNA endonuclease activity"/>
    <property type="evidence" value="ECO:0007669"/>
    <property type="project" value="TreeGrafter"/>
</dbReference>
<reference evidence="4 5" key="1">
    <citation type="submission" date="2011-02" db="EMBL/GenBank/DDBJ databases">
        <title>The Genome Sequence of Sphaeroforma arctica JP610.</title>
        <authorList>
            <consortium name="The Broad Institute Genome Sequencing Platform"/>
            <person name="Russ C."/>
            <person name="Cuomo C."/>
            <person name="Young S.K."/>
            <person name="Zeng Q."/>
            <person name="Gargeya S."/>
            <person name="Alvarado L."/>
            <person name="Berlin A."/>
            <person name="Chapman S.B."/>
            <person name="Chen Z."/>
            <person name="Freedman E."/>
            <person name="Gellesch M."/>
            <person name="Goldberg J."/>
            <person name="Griggs A."/>
            <person name="Gujja S."/>
            <person name="Heilman E."/>
            <person name="Heiman D."/>
            <person name="Howarth C."/>
            <person name="Mehta T."/>
            <person name="Neiman D."/>
            <person name="Pearson M."/>
            <person name="Roberts A."/>
            <person name="Saif S."/>
            <person name="Shea T."/>
            <person name="Shenoy N."/>
            <person name="Sisk P."/>
            <person name="Stolte C."/>
            <person name="Sykes S."/>
            <person name="White J."/>
            <person name="Yandava C."/>
            <person name="Burger G."/>
            <person name="Gray M.W."/>
            <person name="Holland P.W.H."/>
            <person name="King N."/>
            <person name="Lang F.B.F."/>
            <person name="Roger A.J."/>
            <person name="Ruiz-Trillo I."/>
            <person name="Haas B."/>
            <person name="Nusbaum C."/>
            <person name="Birren B."/>
        </authorList>
    </citation>
    <scope>NUCLEOTIDE SEQUENCE [LARGE SCALE GENOMIC DNA]</scope>
    <source>
        <strain evidence="4 5">JP610</strain>
    </source>
</reference>
<feature type="non-terminal residue" evidence="4">
    <location>
        <position position="1"/>
    </location>
</feature>
<dbReference type="EMBL" id="KQ251638">
    <property type="protein sequence ID" value="KNC70271.1"/>
    <property type="molecule type" value="Genomic_DNA"/>
</dbReference>
<protein>
    <recommendedName>
        <fullName evidence="6">Zn-dependent metallo-hydrolase RNA specificity domain-containing protein</fullName>
    </recommendedName>
</protein>
<evidence type="ECO:0000313" key="5">
    <source>
        <dbReference type="Proteomes" id="UP000054560"/>
    </source>
</evidence>
<evidence type="ECO:0000259" key="2">
    <source>
        <dbReference type="Pfam" id="PF07521"/>
    </source>
</evidence>
<dbReference type="Gene3D" id="3.60.15.10">
    <property type="entry name" value="Ribonuclease Z/Hydroxyacylglutathione hydrolase-like"/>
    <property type="match status" value="1"/>
</dbReference>
<accession>A0A0L0F0U3</accession>
<dbReference type="GeneID" id="25917709"/>
<dbReference type="eggNOG" id="KOG1137">
    <property type="taxonomic scope" value="Eukaryota"/>
</dbReference>
<dbReference type="OrthoDB" id="10249535at2759"/>
<dbReference type="Pfam" id="PF07521">
    <property type="entry name" value="RMMBL"/>
    <property type="match status" value="1"/>
</dbReference>
<keyword evidence="1" id="KW-0378">Hydrolase</keyword>
<dbReference type="InterPro" id="IPR036866">
    <property type="entry name" value="RibonucZ/Hydroxyglut_hydro"/>
</dbReference>
<evidence type="ECO:0000259" key="3">
    <source>
        <dbReference type="Pfam" id="PF10996"/>
    </source>
</evidence>
<sequence length="99" mass="11342">FLQSGISRELFEMWCPNPKNTCLIAGYAVEGTLAKHVMSEPTEITAMNGHKLPLRMEVRYISFAAHADYSQTRQFIDELRPPHIVLVHGQANEMMRLQQ</sequence>
<dbReference type="GO" id="GO:0005847">
    <property type="term" value="C:mRNA cleavage and polyadenylation specificity factor complex"/>
    <property type="evidence" value="ECO:0007669"/>
    <property type="project" value="TreeGrafter"/>
</dbReference>
<dbReference type="Proteomes" id="UP000054560">
    <property type="component" value="Unassembled WGS sequence"/>
</dbReference>
<feature type="non-terminal residue" evidence="4">
    <location>
        <position position="99"/>
    </location>
</feature>
<organism evidence="4 5">
    <name type="scientific">Sphaeroforma arctica JP610</name>
    <dbReference type="NCBI Taxonomy" id="667725"/>
    <lineage>
        <taxon>Eukaryota</taxon>
        <taxon>Ichthyosporea</taxon>
        <taxon>Ichthyophonida</taxon>
        <taxon>Sphaeroforma</taxon>
    </lineage>
</organism>
<dbReference type="RefSeq" id="XP_014144173.1">
    <property type="nucleotide sequence ID" value="XM_014288698.1"/>
</dbReference>
<dbReference type="PANTHER" id="PTHR11203">
    <property type="entry name" value="CLEAVAGE AND POLYADENYLATION SPECIFICITY FACTOR FAMILY MEMBER"/>
    <property type="match status" value="1"/>
</dbReference>
<feature type="domain" description="Beta-Casp" evidence="3">
    <location>
        <begin position="2"/>
        <end position="36"/>
    </location>
</feature>
<dbReference type="AlphaFoldDB" id="A0A0L0F0U3"/>
<evidence type="ECO:0008006" key="6">
    <source>
        <dbReference type="Google" id="ProtNLM"/>
    </source>
</evidence>
<dbReference type="GO" id="GO:0006398">
    <property type="term" value="P:mRNA 3'-end processing by stem-loop binding and cleavage"/>
    <property type="evidence" value="ECO:0007669"/>
    <property type="project" value="TreeGrafter"/>
</dbReference>
<dbReference type="PANTHER" id="PTHR11203:SF11">
    <property type="entry name" value="CLEAVAGE AND POLYADENYLATION SPECIFICITY FACTOR SUBUNIT 3"/>
    <property type="match status" value="1"/>
</dbReference>
<dbReference type="InterPro" id="IPR011108">
    <property type="entry name" value="RMMBL"/>
</dbReference>
<dbReference type="GO" id="GO:0003723">
    <property type="term" value="F:RNA binding"/>
    <property type="evidence" value="ECO:0007669"/>
    <property type="project" value="TreeGrafter"/>
</dbReference>
<dbReference type="Pfam" id="PF10996">
    <property type="entry name" value="Beta-Casp"/>
    <property type="match status" value="1"/>
</dbReference>
<dbReference type="Gene3D" id="3.40.50.10890">
    <property type="match status" value="1"/>
</dbReference>